<keyword evidence="3" id="KW-1185">Reference proteome</keyword>
<keyword evidence="1" id="KW-0472">Membrane</keyword>
<evidence type="ECO:0000256" key="1">
    <source>
        <dbReference type="SAM" id="Phobius"/>
    </source>
</evidence>
<name>A0A1J4MIZ5_9CRYT</name>
<dbReference type="AlphaFoldDB" id="A0A1J4MIZ5"/>
<organism evidence="2 3">
    <name type="scientific">Cryptosporidium ubiquitum</name>
    <dbReference type="NCBI Taxonomy" id="857276"/>
    <lineage>
        <taxon>Eukaryota</taxon>
        <taxon>Sar</taxon>
        <taxon>Alveolata</taxon>
        <taxon>Apicomplexa</taxon>
        <taxon>Conoidasida</taxon>
        <taxon>Coccidia</taxon>
        <taxon>Eucoccidiorida</taxon>
        <taxon>Eimeriorina</taxon>
        <taxon>Cryptosporidiidae</taxon>
        <taxon>Cryptosporidium</taxon>
    </lineage>
</organism>
<comment type="caution">
    <text evidence="2">The sequence shown here is derived from an EMBL/GenBank/DDBJ whole genome shotgun (WGS) entry which is preliminary data.</text>
</comment>
<proteinExistence type="predicted"/>
<dbReference type="EMBL" id="LRBP01000017">
    <property type="protein sequence ID" value="OII73004.1"/>
    <property type="molecule type" value="Genomic_DNA"/>
</dbReference>
<dbReference type="VEuPathDB" id="CryptoDB:cubi_02235"/>
<evidence type="ECO:0008006" key="4">
    <source>
        <dbReference type="Google" id="ProtNLM"/>
    </source>
</evidence>
<reference evidence="2 3" key="1">
    <citation type="submission" date="2016-10" db="EMBL/GenBank/DDBJ databases">
        <title>Reductive evolution of mitochondrial metabolism and differential evolution of invasion-related proteins in Cryptosporidium.</title>
        <authorList>
            <person name="Liu S."/>
            <person name="Roellig D.M."/>
            <person name="Guo Y."/>
            <person name="Li N."/>
            <person name="Frace M.A."/>
            <person name="Tang K."/>
            <person name="Zhang L."/>
            <person name="Feng Y."/>
            <person name="Xiao L."/>
        </authorList>
    </citation>
    <scope>NUCLEOTIDE SEQUENCE [LARGE SCALE GENOMIC DNA]</scope>
    <source>
        <strain evidence="2">39726</strain>
    </source>
</reference>
<feature type="transmembrane region" description="Helical" evidence="1">
    <location>
        <begin position="28"/>
        <end position="49"/>
    </location>
</feature>
<feature type="transmembrane region" description="Helical" evidence="1">
    <location>
        <begin position="61"/>
        <end position="82"/>
    </location>
</feature>
<dbReference type="Proteomes" id="UP000186176">
    <property type="component" value="Unassembled WGS sequence"/>
</dbReference>
<dbReference type="OrthoDB" id="361532at2759"/>
<dbReference type="GeneID" id="39979026"/>
<evidence type="ECO:0000313" key="2">
    <source>
        <dbReference type="EMBL" id="OII73004.1"/>
    </source>
</evidence>
<gene>
    <name evidence="2" type="ORF">cubi_02235</name>
</gene>
<dbReference type="RefSeq" id="XP_028874368.1">
    <property type="nucleotide sequence ID" value="XM_029019247.1"/>
</dbReference>
<accession>A0A1J4MIZ5</accession>
<keyword evidence="1" id="KW-1133">Transmembrane helix</keyword>
<keyword evidence="1" id="KW-0812">Transmembrane</keyword>
<evidence type="ECO:0000313" key="3">
    <source>
        <dbReference type="Proteomes" id="UP000186176"/>
    </source>
</evidence>
<protein>
    <recommendedName>
        <fullName evidence="4">Transmembrane protein</fullName>
    </recommendedName>
</protein>
<sequence>MSNALIVVWERLKKFSTPTASPQDKGKYVLFGVLNIIIFGLGMIIIGILNNDASDIITGVLQLLLPFVGWVWAIVWGIAIICRNL</sequence>